<evidence type="ECO:0000313" key="2">
    <source>
        <dbReference type="EMBL" id="ABX05674.1"/>
    </source>
</evidence>
<dbReference type="KEGG" id="hau:Haur_3036"/>
<keyword evidence="3" id="KW-1185">Reference proteome</keyword>
<feature type="chain" id="PRO_5002731885" description="Calx-beta domain-containing protein" evidence="1">
    <location>
        <begin position="24"/>
        <end position="284"/>
    </location>
</feature>
<dbReference type="STRING" id="316274.Haur_3036"/>
<dbReference type="InterPro" id="IPR038081">
    <property type="entry name" value="CalX-like_sf"/>
</dbReference>
<dbReference type="HOGENOM" id="CLU_979243_0_0_0"/>
<name>A9B4V1_HERA2</name>
<sequence length="284" mass="31370">MRRLTQFALFLGLICLFSTASYANPNVPTAATLAWSSTFASTAEGIDVWLRINVVGAAPTDNVNLSFIYQTFGQTAQASHDYEQTAWPNGTKGTITGNKRVAYIKINIKRNDYFEPTETFQVELRSDAANTVITGPARVMVTISRARLMNPIAGILESCLNGGEPNNDFPVSAGQIAINGGWCNTTFDKETVNAFDYYHLVQSTAGSITIRLENTTPDQHDIDLYLFYRDGQGDYQNYRQSINGNQQAEYIEAPLAAYTNYLIGVHWVSGSGSKIPTYRLSVSR</sequence>
<reference evidence="2 3" key="1">
    <citation type="journal article" date="2011" name="Stand. Genomic Sci.">
        <title>Complete genome sequence of the filamentous gliding predatory bacterium Herpetosiphon aurantiacus type strain (114-95(T)).</title>
        <authorList>
            <person name="Kiss H."/>
            <person name="Nett M."/>
            <person name="Domin N."/>
            <person name="Martin K."/>
            <person name="Maresca J.A."/>
            <person name="Copeland A."/>
            <person name="Lapidus A."/>
            <person name="Lucas S."/>
            <person name="Berry K.W."/>
            <person name="Glavina Del Rio T."/>
            <person name="Dalin E."/>
            <person name="Tice H."/>
            <person name="Pitluck S."/>
            <person name="Richardson P."/>
            <person name="Bruce D."/>
            <person name="Goodwin L."/>
            <person name="Han C."/>
            <person name="Detter J.C."/>
            <person name="Schmutz J."/>
            <person name="Brettin T."/>
            <person name="Land M."/>
            <person name="Hauser L."/>
            <person name="Kyrpides N.C."/>
            <person name="Ivanova N."/>
            <person name="Goker M."/>
            <person name="Woyke T."/>
            <person name="Klenk H.P."/>
            <person name="Bryant D.A."/>
        </authorList>
    </citation>
    <scope>NUCLEOTIDE SEQUENCE [LARGE SCALE GENOMIC DNA]</scope>
    <source>
        <strain evidence="3">ATCC 23779 / DSM 785 / 114-95</strain>
    </source>
</reference>
<protein>
    <recommendedName>
        <fullName evidence="4">Calx-beta domain-containing protein</fullName>
    </recommendedName>
</protein>
<dbReference type="InParanoid" id="A9B4V1"/>
<dbReference type="Proteomes" id="UP000000787">
    <property type="component" value="Chromosome"/>
</dbReference>
<gene>
    <name evidence="2" type="ordered locus">Haur_3036</name>
</gene>
<dbReference type="EMBL" id="CP000875">
    <property type="protein sequence ID" value="ABX05674.1"/>
    <property type="molecule type" value="Genomic_DNA"/>
</dbReference>
<feature type="signal peptide" evidence="1">
    <location>
        <begin position="1"/>
        <end position="23"/>
    </location>
</feature>
<proteinExistence type="predicted"/>
<dbReference type="SUPFAM" id="SSF141072">
    <property type="entry name" value="CalX-like"/>
    <property type="match status" value="1"/>
</dbReference>
<accession>A9B4V1</accession>
<dbReference type="Gene3D" id="2.60.40.2030">
    <property type="match status" value="1"/>
</dbReference>
<dbReference type="AlphaFoldDB" id="A9B4V1"/>
<evidence type="ECO:0000256" key="1">
    <source>
        <dbReference type="SAM" id="SignalP"/>
    </source>
</evidence>
<evidence type="ECO:0008006" key="4">
    <source>
        <dbReference type="Google" id="ProtNLM"/>
    </source>
</evidence>
<keyword evidence="1" id="KW-0732">Signal</keyword>
<organism evidence="2 3">
    <name type="scientific">Herpetosiphon aurantiacus (strain ATCC 23779 / DSM 785 / 114-95)</name>
    <dbReference type="NCBI Taxonomy" id="316274"/>
    <lineage>
        <taxon>Bacteria</taxon>
        <taxon>Bacillati</taxon>
        <taxon>Chloroflexota</taxon>
        <taxon>Chloroflexia</taxon>
        <taxon>Herpetosiphonales</taxon>
        <taxon>Herpetosiphonaceae</taxon>
        <taxon>Herpetosiphon</taxon>
    </lineage>
</organism>
<evidence type="ECO:0000313" key="3">
    <source>
        <dbReference type="Proteomes" id="UP000000787"/>
    </source>
</evidence>
<dbReference type="BioCyc" id="HAUR316274:GHYA-3068-MONOMER"/>
<dbReference type="Gene3D" id="2.60.120.380">
    <property type="match status" value="1"/>
</dbReference>